<reference evidence="3" key="1">
    <citation type="submission" date="2011-02" db="EMBL/GenBank/DDBJ databases">
        <title>The Genome Sequence of Capsaspora owczarzaki ATCC 30864.</title>
        <authorList>
            <person name="Russ C."/>
            <person name="Cuomo C."/>
            <person name="Burger G."/>
            <person name="Gray M.W."/>
            <person name="Holland P.W.H."/>
            <person name="King N."/>
            <person name="Lang F.B.F."/>
            <person name="Roger A.J."/>
            <person name="Ruiz-Trillo I."/>
            <person name="Young S.K."/>
            <person name="Zeng Q."/>
            <person name="Gargeya S."/>
            <person name="Alvarado L."/>
            <person name="Berlin A."/>
            <person name="Chapman S.B."/>
            <person name="Chen Z."/>
            <person name="Freedman E."/>
            <person name="Gellesch M."/>
            <person name="Goldberg J."/>
            <person name="Griggs A."/>
            <person name="Gujja S."/>
            <person name="Heilman E."/>
            <person name="Heiman D."/>
            <person name="Howarth C."/>
            <person name="Mehta T."/>
            <person name="Neiman D."/>
            <person name="Pearson M."/>
            <person name="Roberts A."/>
            <person name="Saif S."/>
            <person name="Shea T."/>
            <person name="Shenoy N."/>
            <person name="Sisk P."/>
            <person name="Stolte C."/>
            <person name="Sykes S."/>
            <person name="White J."/>
            <person name="Yandava C."/>
            <person name="Haas B."/>
            <person name="Nusbaum C."/>
            <person name="Birren B."/>
        </authorList>
    </citation>
    <scope>NUCLEOTIDE SEQUENCE</scope>
    <source>
        <strain evidence="3">ATCC 30864</strain>
    </source>
</reference>
<gene>
    <name evidence="2" type="ORF">CAOG_009672</name>
</gene>
<evidence type="ECO:0000313" key="3">
    <source>
        <dbReference type="Proteomes" id="UP000008743"/>
    </source>
</evidence>
<protein>
    <submittedName>
        <fullName evidence="2">Uncharacterized protein</fullName>
    </submittedName>
</protein>
<dbReference type="AlphaFoldDB" id="A0A0D2VPS0"/>
<name>A0A0D2VPS0_CAPO3</name>
<evidence type="ECO:0000313" key="2">
    <source>
        <dbReference type="EMBL" id="KJE92517.1"/>
    </source>
</evidence>
<proteinExistence type="predicted"/>
<dbReference type="InParanoid" id="A0A0D2VPS0"/>
<dbReference type="EMBL" id="KE346364">
    <property type="protein sequence ID" value="KJE92517.1"/>
    <property type="molecule type" value="Genomic_DNA"/>
</dbReference>
<accession>A0A0D2VPS0</accession>
<feature type="region of interest" description="Disordered" evidence="1">
    <location>
        <begin position="80"/>
        <end position="102"/>
    </location>
</feature>
<dbReference type="Proteomes" id="UP000008743">
    <property type="component" value="Unassembled WGS sequence"/>
</dbReference>
<organism evidence="2 3">
    <name type="scientific">Capsaspora owczarzaki (strain ATCC 30864)</name>
    <dbReference type="NCBI Taxonomy" id="595528"/>
    <lineage>
        <taxon>Eukaryota</taxon>
        <taxon>Filasterea</taxon>
        <taxon>Capsaspora</taxon>
    </lineage>
</organism>
<sequence>MDNGEYALVWVWNTSSPEKSTAIESDQCCLARQTLKWPTQSHIQHTTSTQHATHLSVYSSAFDGCKGSRSKKEREKKFFRNWGEPGNRPCRPQSNPEWIDGEGARVAGWF</sequence>
<evidence type="ECO:0000256" key="1">
    <source>
        <dbReference type="SAM" id="MobiDB-lite"/>
    </source>
</evidence>
<keyword evidence="3" id="KW-1185">Reference proteome</keyword>